<evidence type="ECO:0000313" key="1">
    <source>
        <dbReference type="EnsemblPlants" id="AVESA.00010b.r2.4CG1254170.1.CDS"/>
    </source>
</evidence>
<reference evidence="1" key="2">
    <citation type="submission" date="2025-09" db="UniProtKB">
        <authorList>
            <consortium name="EnsemblPlants"/>
        </authorList>
    </citation>
    <scope>IDENTIFICATION</scope>
</reference>
<keyword evidence="2" id="KW-1185">Reference proteome</keyword>
<sequence>MHHILGLPIGGLDLVSDSQAGRNFILSHFNVTCIPQVSYFGNKLKSGEDLSDDDIFICFMAVAFQSFLCPNSSLQPSSDYLTIFSDPKSMMRYNLSKYVYNWLINSIKKFQKCTKLAARRQITLGGNHYSLAVAYLDRVEFGPISLPSALPRVLIWKGSRIRRYSELDKRSGNSYGKRTLKHFSYADKIQGEHPCDKGRSTIPVSNFVEESFNNKCKSTIPDSKIVEDCFNNKLTTLFSSCLNDEQIQRIKEIVNNKKDSLECCENAVLDVLKTICIKNSNGKSDEKCLTPNLDTPTNNNGSPSNNSFDVNLNISRGKLASGKYQHLAHLLDFQVSDAPTIFDRNMQKEEEQYKQIEQPEGTEKPEALKNQSNTSRLNKQIHESQQNHSASPMKKVMSNNIVYPSDNEVLDASNKLKFGQNNESNLQDETNELSPIVPISLSHLFLENKSSKDLPTETMLRNNSGASQGCIFKTPTTLVNIQQSNCVDLISPACASIPVLLIEDSPNQANMSPDVQINGCRSFNQRCSTLSKEANDAYNKLVLFTNTTKNATINSKLIQMPERTYITIPESPKVTQAVSSHLNKEDPGSTSRTTGFIIPQRVIIPGRFNCDPYVSQAVKSSERRQIGAHDVWKKDEAVDMIKHTAHLTH</sequence>
<dbReference type="EnsemblPlants" id="AVESA.00010b.r2.4CG1254170.1">
    <property type="protein sequence ID" value="AVESA.00010b.r2.4CG1254170.1.CDS"/>
    <property type="gene ID" value="AVESA.00010b.r2.4CG1254170"/>
</dbReference>
<proteinExistence type="predicted"/>
<name>A0ACD5WLC9_AVESA</name>
<reference evidence="1" key="1">
    <citation type="submission" date="2021-05" db="EMBL/GenBank/DDBJ databases">
        <authorList>
            <person name="Scholz U."/>
            <person name="Mascher M."/>
            <person name="Fiebig A."/>
        </authorList>
    </citation>
    <scope>NUCLEOTIDE SEQUENCE [LARGE SCALE GENOMIC DNA]</scope>
</reference>
<dbReference type="Proteomes" id="UP001732700">
    <property type="component" value="Chromosome 4C"/>
</dbReference>
<evidence type="ECO:0000313" key="2">
    <source>
        <dbReference type="Proteomes" id="UP001732700"/>
    </source>
</evidence>
<organism evidence="1 2">
    <name type="scientific">Avena sativa</name>
    <name type="common">Oat</name>
    <dbReference type="NCBI Taxonomy" id="4498"/>
    <lineage>
        <taxon>Eukaryota</taxon>
        <taxon>Viridiplantae</taxon>
        <taxon>Streptophyta</taxon>
        <taxon>Embryophyta</taxon>
        <taxon>Tracheophyta</taxon>
        <taxon>Spermatophyta</taxon>
        <taxon>Magnoliopsida</taxon>
        <taxon>Liliopsida</taxon>
        <taxon>Poales</taxon>
        <taxon>Poaceae</taxon>
        <taxon>BOP clade</taxon>
        <taxon>Pooideae</taxon>
        <taxon>Poodae</taxon>
        <taxon>Poeae</taxon>
        <taxon>Poeae Chloroplast Group 1 (Aveneae type)</taxon>
        <taxon>Aveninae</taxon>
        <taxon>Avena</taxon>
    </lineage>
</organism>
<accession>A0ACD5WLC9</accession>
<protein>
    <submittedName>
        <fullName evidence="1">Uncharacterized protein</fullName>
    </submittedName>
</protein>